<dbReference type="Pfam" id="PF03349">
    <property type="entry name" value="Toluene_X"/>
    <property type="match status" value="1"/>
</dbReference>
<protein>
    <submittedName>
        <fullName evidence="8">Long-chain fatty acid transport protein</fullName>
    </submittedName>
</protein>
<accession>A0A1G5H4E1</accession>
<comment type="subcellular location">
    <subcellularLocation>
        <location evidence="1">Cell outer membrane</location>
        <topology evidence="1">Multi-pass membrane protein</topology>
    </subcellularLocation>
</comment>
<gene>
    <name evidence="8" type="ORF">SAMN05216233_11296</name>
</gene>
<keyword evidence="9" id="KW-1185">Reference proteome</keyword>
<evidence type="ECO:0000256" key="5">
    <source>
        <dbReference type="ARBA" id="ARBA00022729"/>
    </source>
</evidence>
<evidence type="ECO:0000256" key="6">
    <source>
        <dbReference type="ARBA" id="ARBA00023136"/>
    </source>
</evidence>
<evidence type="ECO:0000256" key="3">
    <source>
        <dbReference type="ARBA" id="ARBA00022452"/>
    </source>
</evidence>
<evidence type="ECO:0000256" key="1">
    <source>
        <dbReference type="ARBA" id="ARBA00004571"/>
    </source>
</evidence>
<keyword evidence="4" id="KW-0812">Transmembrane</keyword>
<keyword evidence="5" id="KW-0732">Signal</keyword>
<dbReference type="InterPro" id="IPR005017">
    <property type="entry name" value="OMPP1/FadL/TodX"/>
</dbReference>
<keyword evidence="6" id="KW-0472">Membrane</keyword>
<reference evidence="8 9" key="1">
    <citation type="submission" date="2016-10" db="EMBL/GenBank/DDBJ databases">
        <authorList>
            <person name="de Groot N.N."/>
        </authorList>
    </citation>
    <scope>NUCLEOTIDE SEQUENCE [LARGE SCALE GENOMIC DNA]</scope>
    <source>
        <strain evidence="8 9">AA1</strain>
    </source>
</reference>
<dbReference type="GO" id="GO:0009279">
    <property type="term" value="C:cell outer membrane"/>
    <property type="evidence" value="ECO:0007669"/>
    <property type="project" value="UniProtKB-SubCell"/>
</dbReference>
<evidence type="ECO:0000256" key="2">
    <source>
        <dbReference type="ARBA" id="ARBA00008163"/>
    </source>
</evidence>
<dbReference type="Proteomes" id="UP000198870">
    <property type="component" value="Unassembled WGS sequence"/>
</dbReference>
<name>A0A1G5H4E1_9BACT</name>
<keyword evidence="7" id="KW-0998">Cell outer membrane</keyword>
<dbReference type="GO" id="GO:0015483">
    <property type="term" value="F:long-chain fatty acid transporting porin activity"/>
    <property type="evidence" value="ECO:0007669"/>
    <property type="project" value="TreeGrafter"/>
</dbReference>
<evidence type="ECO:0000256" key="4">
    <source>
        <dbReference type="ARBA" id="ARBA00022692"/>
    </source>
</evidence>
<keyword evidence="3" id="KW-1134">Transmembrane beta strand</keyword>
<dbReference type="SUPFAM" id="SSF56935">
    <property type="entry name" value="Porins"/>
    <property type="match status" value="1"/>
</dbReference>
<dbReference type="EMBL" id="FMUX01000012">
    <property type="protein sequence ID" value="SCY58220.1"/>
    <property type="molecule type" value="Genomic_DNA"/>
</dbReference>
<organism evidence="8 9">
    <name type="scientific">Desulfoluna spongiiphila</name>
    <dbReference type="NCBI Taxonomy" id="419481"/>
    <lineage>
        <taxon>Bacteria</taxon>
        <taxon>Pseudomonadati</taxon>
        <taxon>Thermodesulfobacteriota</taxon>
        <taxon>Desulfobacteria</taxon>
        <taxon>Desulfobacterales</taxon>
        <taxon>Desulfolunaceae</taxon>
        <taxon>Desulfoluna</taxon>
    </lineage>
</organism>
<sequence length="448" mass="48402">MKRAVLFTTVLLTVCLISTDLLANIDNLSNMSVEWMRTANRNAATDRADIVVYNPGGITELPDGVAINIGNQSMRREPEHSYNAGMGEKSFEQDGDDPFLPNIYAAYNRNDWALWGGFYIPGGGAVVDYPTGSFTTNVLIPGSIASGVADVIGGGLTGNDVFATLSTSGESLEAESMYLTFTLGGTYKFNDMVSVALGGRYIDADNSIEGTVSVASSNGLFDTVIAGGGFSDNKVDVDESAEGAGYIVGININPTDRVNIGIQYQSRVDLDFKADVNQDNLGLYVDGAENPRDFPAMLGFGVGWDILKRFYLEANYSYWFQEDADWGKDSGGKDISDMAGDTQSYGITGTCKWTEGFSTSVGTVYTDFLWNDIDGYYSANIGSYEVLYSDNWQVCGGVSWQITKRVEVNAAVARTIWDDETITDQTTGVKLETENATTTVAIGANFTF</sequence>
<comment type="similarity">
    <text evidence="2">Belongs to the OmpP1/FadL family.</text>
</comment>
<evidence type="ECO:0000256" key="7">
    <source>
        <dbReference type="ARBA" id="ARBA00023237"/>
    </source>
</evidence>
<dbReference type="PANTHER" id="PTHR35093">
    <property type="entry name" value="OUTER MEMBRANE PROTEIN NMB0088-RELATED"/>
    <property type="match status" value="1"/>
</dbReference>
<dbReference type="PANTHER" id="PTHR35093:SF8">
    <property type="entry name" value="OUTER MEMBRANE PROTEIN NMB0088-RELATED"/>
    <property type="match status" value="1"/>
</dbReference>
<dbReference type="STRING" id="419481.SAMN05216233_11296"/>
<dbReference type="Gene3D" id="2.40.160.60">
    <property type="entry name" value="Outer membrane protein transport protein (OMPP1/FadL/TodX)"/>
    <property type="match status" value="1"/>
</dbReference>
<proteinExistence type="inferred from homology"/>
<evidence type="ECO:0000313" key="9">
    <source>
        <dbReference type="Proteomes" id="UP000198870"/>
    </source>
</evidence>
<dbReference type="AlphaFoldDB" id="A0A1G5H4E1"/>
<evidence type="ECO:0000313" key="8">
    <source>
        <dbReference type="EMBL" id="SCY58220.1"/>
    </source>
</evidence>
<dbReference type="RefSeq" id="WP_175469869.1">
    <property type="nucleotide sequence ID" value="NZ_FMUX01000012.1"/>
</dbReference>